<accession>A0A5J4RAU9</accession>
<comment type="caution">
    <text evidence="1">The sequence shown here is derived from an EMBL/GenBank/DDBJ whole genome shotgun (WGS) entry which is preliminary data.</text>
</comment>
<sequence>MEVCNMQVAASNFLNVEANKKAKEFVTQLSDGTYSVEVLPDDCNSFTSTEEFKDYKNYCAFLKSISGVVFMDI</sequence>
<protein>
    <submittedName>
        <fullName evidence="1">Uncharacterized protein</fullName>
    </submittedName>
</protein>
<dbReference type="EMBL" id="SNRY01001453">
    <property type="protein sequence ID" value="KAA6330822.1"/>
    <property type="molecule type" value="Genomic_DNA"/>
</dbReference>
<reference evidence="1" key="1">
    <citation type="submission" date="2019-03" db="EMBL/GenBank/DDBJ databases">
        <title>Single cell metagenomics reveals metabolic interactions within the superorganism composed of flagellate Streblomastix strix and complex community of Bacteroidetes bacteria on its surface.</title>
        <authorList>
            <person name="Treitli S.C."/>
            <person name="Kolisko M."/>
            <person name="Husnik F."/>
            <person name="Keeling P."/>
            <person name="Hampl V."/>
        </authorList>
    </citation>
    <scope>NUCLEOTIDE SEQUENCE</scope>
    <source>
        <strain evidence="1">STM</strain>
    </source>
</reference>
<name>A0A5J4RAU9_9ZZZZ</name>
<dbReference type="AlphaFoldDB" id="A0A5J4RAU9"/>
<evidence type="ECO:0000313" key="1">
    <source>
        <dbReference type="EMBL" id="KAA6330822.1"/>
    </source>
</evidence>
<organism evidence="1">
    <name type="scientific">termite gut metagenome</name>
    <dbReference type="NCBI Taxonomy" id="433724"/>
    <lineage>
        <taxon>unclassified sequences</taxon>
        <taxon>metagenomes</taxon>
        <taxon>organismal metagenomes</taxon>
    </lineage>
</organism>
<gene>
    <name evidence="1" type="ORF">EZS27_020510</name>
</gene>
<proteinExistence type="predicted"/>